<comment type="similarity">
    <text evidence="2">Belongs to the iron-containing alcohol dehydrogenase family. Hydroxyacid-oxoacid transhydrogenase subfamily.</text>
</comment>
<evidence type="ECO:0000256" key="1">
    <source>
        <dbReference type="ARBA" id="ARBA00000813"/>
    </source>
</evidence>
<sequence length="414" mass="45040">MYNPFGDYVWEFRSPRSKFGPGALNELKVDLERLRVEKPFLITTKGWVKRGIVDRLREILGKDVPYWDGVEPEPSAESVEEAAKALAESGADSVIAIGGGSALDTAKIANLLATYGGRVRDYVAPPYGEGKPVPGPVKPMVAVPTTAGTGSEVTSVAVVTLKDVGVKVGISSDFLRPSLALLDPELTMTVPPKVTADTGMDALTHAVESYIAKPYWARERPEDPAKRPVYVGSFTVTDALAERAIELIGKYLRRAVYQGRTDLEARSGMLIASYLAGLAFGNAGVGLAHAASYPLGGRYKVTHGEAVGILLPAVLEFNAPANYEKAKRVGELLTGEKCPERDPAKCAEWAANAIRELQRDIKFTPGLEAVGVKEEDLMEMAKETLNQKRLLATNPRPVTEEDVYWVYKRSMRNY</sequence>
<dbReference type="InterPro" id="IPR042157">
    <property type="entry name" value="HOT"/>
</dbReference>
<keyword evidence="10" id="KW-1185">Reference proteome</keyword>
<evidence type="ECO:0000256" key="2">
    <source>
        <dbReference type="ARBA" id="ARBA00010005"/>
    </source>
</evidence>
<feature type="domain" description="Alcohol dehydrogenase iron-type/glycerol dehydrogenase GldA" evidence="7">
    <location>
        <begin position="16"/>
        <end position="184"/>
    </location>
</feature>
<accession>A8A8R4</accession>
<dbReference type="InterPro" id="IPR056798">
    <property type="entry name" value="ADH_Fe_C"/>
</dbReference>
<dbReference type="STRING" id="453591.Igni_0132"/>
<dbReference type="KEGG" id="iho:Igni_0132"/>
<dbReference type="GO" id="GO:0046872">
    <property type="term" value="F:metal ion binding"/>
    <property type="evidence" value="ECO:0007669"/>
    <property type="project" value="InterPro"/>
</dbReference>
<dbReference type="PROSITE" id="PS00913">
    <property type="entry name" value="ADH_IRON_1"/>
    <property type="match status" value="1"/>
</dbReference>
<dbReference type="Pfam" id="PF25137">
    <property type="entry name" value="ADH_Fe_C"/>
    <property type="match status" value="1"/>
</dbReference>
<dbReference type="Gene3D" id="1.20.1090.10">
    <property type="entry name" value="Dehydroquinate synthase-like - alpha domain"/>
    <property type="match status" value="1"/>
</dbReference>
<feature type="domain" description="Fe-containing alcohol dehydrogenase-like C-terminal" evidence="8">
    <location>
        <begin position="235"/>
        <end position="411"/>
    </location>
</feature>
<evidence type="ECO:0000313" key="10">
    <source>
        <dbReference type="Proteomes" id="UP000000262"/>
    </source>
</evidence>
<evidence type="ECO:0000259" key="7">
    <source>
        <dbReference type="Pfam" id="PF00465"/>
    </source>
</evidence>
<dbReference type="Pfam" id="PF00465">
    <property type="entry name" value="Fe-ADH"/>
    <property type="match status" value="1"/>
</dbReference>
<dbReference type="PROSITE" id="PS00060">
    <property type="entry name" value="ADH_IRON_2"/>
    <property type="match status" value="1"/>
</dbReference>
<protein>
    <recommendedName>
        <fullName evidence="3">hydroxyacid-oxoacid transhydrogenase</fullName>
        <ecNumber evidence="3">1.1.99.24</ecNumber>
    </recommendedName>
</protein>
<dbReference type="FunFam" id="3.40.50.1970:FF:000003">
    <property type="entry name" value="Alcohol dehydrogenase, iron-containing"/>
    <property type="match status" value="1"/>
</dbReference>
<dbReference type="EC" id="1.1.99.24" evidence="3"/>
<dbReference type="AlphaFoldDB" id="A8A8R4"/>
<proteinExistence type="inferred from homology"/>
<dbReference type="CDD" id="cd08190">
    <property type="entry name" value="HOT"/>
    <property type="match status" value="1"/>
</dbReference>
<dbReference type="SUPFAM" id="SSF56796">
    <property type="entry name" value="Dehydroquinate synthase-like"/>
    <property type="match status" value="1"/>
</dbReference>
<dbReference type="Gene3D" id="3.40.50.1970">
    <property type="match status" value="1"/>
</dbReference>
<dbReference type="eggNOG" id="arCOG00984">
    <property type="taxonomic scope" value="Archaea"/>
</dbReference>
<keyword evidence="4" id="KW-0809">Transit peptide</keyword>
<dbReference type="HOGENOM" id="CLU_007207_0_0_2"/>
<evidence type="ECO:0000256" key="6">
    <source>
        <dbReference type="ARBA" id="ARBA00049496"/>
    </source>
</evidence>
<dbReference type="GO" id="GO:0047988">
    <property type="term" value="F:hydroxyacid-oxoacid transhydrogenase activity"/>
    <property type="evidence" value="ECO:0007669"/>
    <property type="project" value="UniProtKB-EC"/>
</dbReference>
<evidence type="ECO:0000256" key="3">
    <source>
        <dbReference type="ARBA" id="ARBA00013182"/>
    </source>
</evidence>
<dbReference type="InterPro" id="IPR039697">
    <property type="entry name" value="Alcohol_dehydrogenase_Fe"/>
</dbReference>
<evidence type="ECO:0000256" key="4">
    <source>
        <dbReference type="ARBA" id="ARBA00022946"/>
    </source>
</evidence>
<keyword evidence="5 9" id="KW-0560">Oxidoreductase</keyword>
<evidence type="ECO:0000259" key="8">
    <source>
        <dbReference type="Pfam" id="PF25137"/>
    </source>
</evidence>
<evidence type="ECO:0000313" key="9">
    <source>
        <dbReference type="EMBL" id="ABU81316.1"/>
    </source>
</evidence>
<name>A8A8R4_IGNH4</name>
<dbReference type="EMBL" id="CP000816">
    <property type="protein sequence ID" value="ABU81316.1"/>
    <property type="molecule type" value="Genomic_DNA"/>
</dbReference>
<organism evidence="9 10">
    <name type="scientific">Ignicoccus hospitalis (strain KIN4/I / DSM 18386 / JCM 14125)</name>
    <dbReference type="NCBI Taxonomy" id="453591"/>
    <lineage>
        <taxon>Archaea</taxon>
        <taxon>Thermoproteota</taxon>
        <taxon>Thermoprotei</taxon>
        <taxon>Desulfurococcales</taxon>
        <taxon>Desulfurococcaceae</taxon>
        <taxon>Ignicoccus</taxon>
    </lineage>
</organism>
<reference evidence="9 10" key="1">
    <citation type="journal article" date="2008" name="Genome Biol.">
        <title>A genomic analysis of the archaeal system Ignicoccus hospitalis-Nanoarchaeum equitans.</title>
        <authorList>
            <person name="Podar M."/>
            <person name="Anderson I."/>
            <person name="Makarova K.S."/>
            <person name="Elkins J.G."/>
            <person name="Ivanova N."/>
            <person name="Wall M.A."/>
            <person name="Lykidis A."/>
            <person name="Mavromatis K."/>
            <person name="Sun H."/>
            <person name="Hudson M.E."/>
            <person name="Chen W."/>
            <person name="Deciu C."/>
            <person name="Hutchison D."/>
            <person name="Eads J.R."/>
            <person name="Anderson A."/>
            <person name="Fernandes F."/>
            <person name="Szeto E."/>
            <person name="Lapidus A."/>
            <person name="Kyrpides N.C."/>
            <person name="Saier M.H.Jr."/>
            <person name="Richardson P.M."/>
            <person name="Rachel R."/>
            <person name="Huber H."/>
            <person name="Eisen J.A."/>
            <person name="Koonin E.V."/>
            <person name="Keller M."/>
            <person name="Stetter K.O."/>
        </authorList>
    </citation>
    <scope>NUCLEOTIDE SEQUENCE [LARGE SCALE GENOMIC DNA]</scope>
    <source>
        <strain evidence="10">KIN4/I / DSM 18386 / JCM 14125</strain>
    </source>
</reference>
<comment type="catalytic activity">
    <reaction evidence="6">
        <text>4-hydroxybutanoate + 2-oxoglutarate = (R)-2-hydroxyglutarate + succinate semialdehyde</text>
        <dbReference type="Rhea" id="RHEA:24734"/>
        <dbReference type="ChEBI" id="CHEBI:15801"/>
        <dbReference type="ChEBI" id="CHEBI:16724"/>
        <dbReference type="ChEBI" id="CHEBI:16810"/>
        <dbReference type="ChEBI" id="CHEBI:57706"/>
        <dbReference type="EC" id="1.1.99.24"/>
    </reaction>
</comment>
<dbReference type="PANTHER" id="PTHR11496">
    <property type="entry name" value="ALCOHOL DEHYDROGENASE"/>
    <property type="match status" value="1"/>
</dbReference>
<dbReference type="InterPro" id="IPR001670">
    <property type="entry name" value="ADH_Fe/GldA"/>
</dbReference>
<dbReference type="PANTHER" id="PTHR11496:SF83">
    <property type="entry name" value="HYDROXYACID-OXOACID TRANSHYDROGENASE, MITOCHONDRIAL"/>
    <property type="match status" value="1"/>
</dbReference>
<dbReference type="Proteomes" id="UP000000262">
    <property type="component" value="Chromosome"/>
</dbReference>
<dbReference type="GO" id="GO:0004022">
    <property type="term" value="F:alcohol dehydrogenase (NAD+) activity"/>
    <property type="evidence" value="ECO:0007669"/>
    <property type="project" value="InterPro"/>
</dbReference>
<evidence type="ECO:0000256" key="5">
    <source>
        <dbReference type="ARBA" id="ARBA00023002"/>
    </source>
</evidence>
<comment type="catalytic activity">
    <reaction evidence="1">
        <text>(S)-3-hydroxybutanoate + 2-oxoglutarate = (R)-2-hydroxyglutarate + acetoacetate</text>
        <dbReference type="Rhea" id="RHEA:23048"/>
        <dbReference type="ChEBI" id="CHEBI:11047"/>
        <dbReference type="ChEBI" id="CHEBI:13705"/>
        <dbReference type="ChEBI" id="CHEBI:15801"/>
        <dbReference type="ChEBI" id="CHEBI:16810"/>
        <dbReference type="EC" id="1.1.99.24"/>
    </reaction>
</comment>
<dbReference type="InterPro" id="IPR018211">
    <property type="entry name" value="ADH_Fe_CS"/>
</dbReference>
<gene>
    <name evidence="9" type="ordered locus">Igni_0132</name>
</gene>
<dbReference type="PhylomeDB" id="A8A8R4"/>